<protein>
    <recommendedName>
        <fullName evidence="4">Tyr recombinase domain-containing protein</fullName>
    </recommendedName>
</protein>
<dbReference type="GO" id="GO:0015074">
    <property type="term" value="P:DNA integration"/>
    <property type="evidence" value="ECO:0007669"/>
    <property type="project" value="InterPro"/>
</dbReference>
<sequence length="193" mass="20778">MTEPFDQALWGRSENVQNGGGKFKWFAVRTRDVIVLDEAGQATLQPRLAHAASTPTVFGVLVLLKARRNLPADIPAAVYMKRNRQPACISTADVAEAIKRAAAKTGQDPWGFRSHSLRSGGATHMYRVGNGCTHDSVSRPLGSDVFKVYNRVCKESAATLSSDMVAGSMGIRRCVSRANSMTNSGGSPRPISD</sequence>
<gene>
    <name evidence="2" type="ORF">PHMEG_00021594</name>
</gene>
<dbReference type="Gene3D" id="1.10.443.10">
    <property type="entry name" value="Intergrase catalytic core"/>
    <property type="match status" value="1"/>
</dbReference>
<evidence type="ECO:0000256" key="1">
    <source>
        <dbReference type="ARBA" id="ARBA00023172"/>
    </source>
</evidence>
<dbReference type="GO" id="GO:0003677">
    <property type="term" value="F:DNA binding"/>
    <property type="evidence" value="ECO:0007669"/>
    <property type="project" value="InterPro"/>
</dbReference>
<evidence type="ECO:0000313" key="2">
    <source>
        <dbReference type="EMBL" id="OWZ06188.1"/>
    </source>
</evidence>
<keyword evidence="1" id="KW-0233">DNA recombination</keyword>
<reference evidence="3" key="1">
    <citation type="submission" date="2017-03" db="EMBL/GenBank/DDBJ databases">
        <title>Phytopthora megakarya and P. palmivora, two closely related causual agents of cacao black pod achieved similar genome size and gene model numbers by different mechanisms.</title>
        <authorList>
            <person name="Ali S."/>
            <person name="Shao J."/>
            <person name="Larry D.J."/>
            <person name="Kronmiller B."/>
            <person name="Shen D."/>
            <person name="Strem M.D."/>
            <person name="Melnick R.L."/>
            <person name="Guiltinan M.J."/>
            <person name="Tyler B.M."/>
            <person name="Meinhardt L.W."/>
            <person name="Bailey B.A."/>
        </authorList>
    </citation>
    <scope>NUCLEOTIDE SEQUENCE [LARGE SCALE GENOMIC DNA]</scope>
    <source>
        <strain evidence="3">zdho120</strain>
    </source>
</reference>
<name>A0A225VMQ4_9STRA</name>
<comment type="caution">
    <text evidence="2">The sequence shown here is derived from an EMBL/GenBank/DDBJ whole genome shotgun (WGS) entry which is preliminary data.</text>
</comment>
<dbReference type="GO" id="GO:0006310">
    <property type="term" value="P:DNA recombination"/>
    <property type="evidence" value="ECO:0007669"/>
    <property type="project" value="UniProtKB-KW"/>
</dbReference>
<organism evidence="2 3">
    <name type="scientific">Phytophthora megakarya</name>
    <dbReference type="NCBI Taxonomy" id="4795"/>
    <lineage>
        <taxon>Eukaryota</taxon>
        <taxon>Sar</taxon>
        <taxon>Stramenopiles</taxon>
        <taxon>Oomycota</taxon>
        <taxon>Peronosporomycetes</taxon>
        <taxon>Peronosporales</taxon>
        <taxon>Peronosporaceae</taxon>
        <taxon>Phytophthora</taxon>
    </lineage>
</organism>
<evidence type="ECO:0008006" key="4">
    <source>
        <dbReference type="Google" id="ProtNLM"/>
    </source>
</evidence>
<dbReference type="InterPro" id="IPR011010">
    <property type="entry name" value="DNA_brk_join_enz"/>
</dbReference>
<dbReference type="AlphaFoldDB" id="A0A225VMQ4"/>
<evidence type="ECO:0000313" key="3">
    <source>
        <dbReference type="Proteomes" id="UP000198211"/>
    </source>
</evidence>
<dbReference type="SUPFAM" id="SSF56349">
    <property type="entry name" value="DNA breaking-rejoining enzymes"/>
    <property type="match status" value="1"/>
</dbReference>
<dbReference type="InterPro" id="IPR013762">
    <property type="entry name" value="Integrase-like_cat_sf"/>
</dbReference>
<keyword evidence="3" id="KW-1185">Reference proteome</keyword>
<accession>A0A225VMQ4</accession>
<dbReference type="EMBL" id="NBNE01004068">
    <property type="protein sequence ID" value="OWZ06188.1"/>
    <property type="molecule type" value="Genomic_DNA"/>
</dbReference>
<dbReference type="OrthoDB" id="167512at2759"/>
<dbReference type="Proteomes" id="UP000198211">
    <property type="component" value="Unassembled WGS sequence"/>
</dbReference>
<proteinExistence type="predicted"/>